<evidence type="ECO:0000256" key="5">
    <source>
        <dbReference type="ARBA" id="ARBA00023077"/>
    </source>
</evidence>
<keyword evidence="13" id="KW-1185">Reference proteome</keyword>
<evidence type="ECO:0000256" key="2">
    <source>
        <dbReference type="ARBA" id="ARBA00022448"/>
    </source>
</evidence>
<dbReference type="InterPro" id="IPR023996">
    <property type="entry name" value="TonB-dep_OMP_SusC/RagA"/>
</dbReference>
<keyword evidence="2 8" id="KW-0813">Transport</keyword>
<evidence type="ECO:0000256" key="4">
    <source>
        <dbReference type="ARBA" id="ARBA00022692"/>
    </source>
</evidence>
<dbReference type="Gene3D" id="2.40.170.20">
    <property type="entry name" value="TonB-dependent receptor, beta-barrel domain"/>
    <property type="match status" value="1"/>
</dbReference>
<dbReference type="NCBIfam" id="TIGR04057">
    <property type="entry name" value="SusC_RagA_signa"/>
    <property type="match status" value="1"/>
</dbReference>
<feature type="domain" description="TonB-dependent receptor plug" evidence="11">
    <location>
        <begin position="207"/>
        <end position="306"/>
    </location>
</feature>
<comment type="subcellular location">
    <subcellularLocation>
        <location evidence="1 8">Cell outer membrane</location>
        <topology evidence="1 8">Multi-pass membrane protein</topology>
    </subcellularLocation>
</comment>
<organism evidence="12 13">
    <name type="scientific">Zunongwangia mangrovi</name>
    <dbReference type="NCBI Taxonomy" id="1334022"/>
    <lineage>
        <taxon>Bacteria</taxon>
        <taxon>Pseudomonadati</taxon>
        <taxon>Bacteroidota</taxon>
        <taxon>Flavobacteriia</taxon>
        <taxon>Flavobacteriales</taxon>
        <taxon>Flavobacteriaceae</taxon>
        <taxon>Zunongwangia</taxon>
    </lineage>
</organism>
<keyword evidence="7 8" id="KW-0998">Cell outer membrane</keyword>
<dbReference type="Pfam" id="PF00593">
    <property type="entry name" value="TonB_dep_Rec_b-barrel"/>
    <property type="match status" value="1"/>
</dbReference>
<dbReference type="RefSeq" id="WP_092540871.1">
    <property type="nucleotide sequence ID" value="NZ_FOKV01000002.1"/>
</dbReference>
<dbReference type="PROSITE" id="PS52016">
    <property type="entry name" value="TONB_DEPENDENT_REC_3"/>
    <property type="match status" value="1"/>
</dbReference>
<dbReference type="InterPro" id="IPR008969">
    <property type="entry name" value="CarboxyPept-like_regulatory"/>
</dbReference>
<dbReference type="Proteomes" id="UP000199438">
    <property type="component" value="Unassembled WGS sequence"/>
</dbReference>
<keyword evidence="3 8" id="KW-1134">Transmembrane beta strand</keyword>
<dbReference type="InterPro" id="IPR036942">
    <property type="entry name" value="Beta-barrel_TonB_sf"/>
</dbReference>
<evidence type="ECO:0000313" key="12">
    <source>
        <dbReference type="EMBL" id="SFC05709.1"/>
    </source>
</evidence>
<dbReference type="InterPro" id="IPR037066">
    <property type="entry name" value="Plug_dom_sf"/>
</dbReference>
<keyword evidence="5 9" id="KW-0798">TonB box</keyword>
<reference evidence="13" key="1">
    <citation type="submission" date="2016-10" db="EMBL/GenBank/DDBJ databases">
        <authorList>
            <person name="Varghese N."/>
            <person name="Submissions S."/>
        </authorList>
    </citation>
    <scope>NUCLEOTIDE SEQUENCE [LARGE SCALE GENOMIC DNA]</scope>
    <source>
        <strain evidence="13">DSM 24499</strain>
    </source>
</reference>
<evidence type="ECO:0000259" key="10">
    <source>
        <dbReference type="Pfam" id="PF00593"/>
    </source>
</evidence>
<dbReference type="SUPFAM" id="SSF56935">
    <property type="entry name" value="Porins"/>
    <property type="match status" value="1"/>
</dbReference>
<evidence type="ECO:0000313" key="13">
    <source>
        <dbReference type="Proteomes" id="UP000199438"/>
    </source>
</evidence>
<dbReference type="Gene3D" id="2.60.40.1120">
    <property type="entry name" value="Carboxypeptidase-like, regulatory domain"/>
    <property type="match status" value="1"/>
</dbReference>
<dbReference type="Pfam" id="PF07715">
    <property type="entry name" value="Plug"/>
    <property type="match status" value="1"/>
</dbReference>
<dbReference type="OrthoDB" id="9768177at2"/>
<evidence type="ECO:0000256" key="8">
    <source>
        <dbReference type="PROSITE-ProRule" id="PRU01360"/>
    </source>
</evidence>
<dbReference type="SUPFAM" id="SSF49464">
    <property type="entry name" value="Carboxypeptidase regulatory domain-like"/>
    <property type="match status" value="1"/>
</dbReference>
<keyword evidence="4 8" id="KW-0812">Transmembrane</keyword>
<dbReference type="InterPro" id="IPR039426">
    <property type="entry name" value="TonB-dep_rcpt-like"/>
</dbReference>
<sequence length="1159" mass="130147">MKTTKKRWRLITTTIFMLMIYGIGIQQLKAKTVKSTNLDEIVQLLAKNYGNINFVYNTRAFKEVSVTDFSPENNGVENELNRLKKIVPLSYIRKKSTIALKLNKTEIQQQRIITGTVTDSENLPIPGASVFVQDTNIGTATDFEGNFSLEIPADATSLSVTYMGYKKQIVTIENQTEIDIILQTDAASLEEVVLVGYGQTSRETLVDAVSKVDAQQIQQRPIADVSAGLQGLSPGLNVTQSSGDPAAEPRINIRGFTSINGGEPLVIIDGVEGDINNLNPNDIESISVLKDAGASAIYGARGAFGVVLISTKNPSEGNLTVSVDATTAWNSPTINTDYLTDPYQAVMLVDESFRTAVGRSYTGYNEEDYQNIYEVSQDPSLARVETDIRNGREQYIYYGHTDWWDYFFRDSYPTQIYNVSVSGGSEKIKGFFSYRNYNSEGILKVQDDHYKIYNLRGKLEMEINDWLSFTNNMQYNSSNDLKHGGSQYGWNDQFSGNIYVHGLPSYMPQNPDGTATWRTELNNYTIGDGAYASLLYGKAKQETEEGEFSNIATLKINPFKGLDVTASYAYRRTNYNRYQRSVNVPYSIYPGEVNTMGTDQLTEYNTRFKYDAFNVYGDYRHQFGDHSLKATLGFNQETFYTKSTTASKQNSISDDLNSLGLATSNPEALGSAAEWALQGVFYRLSYDYKDKYLLEVNGRYDGTSRFPEEERWGFFPSVSGGWLINKEDFFSGLDNTFNLFKLRASYGSLGNQEVANYAYMPTLNKNIDSNFALNGRTLDYISAPGLNPREISWEEVKTFDIGTDIALFDNDINITFDWFQRNTDGMLTQGATLPSVLGTSSPQENVADLRTRGFELSLGYNHTFEVAKSPLSFGITGNLSNSVTEITRFDNPNNSLLDYYEGMTIGELWGYHVDGLFQTEEEIVGHADQTRVANRITANGGLQPGDVRYVDLNGDGVIDEGENTLQDPGDRRKIGNTAPQYLYSFRVNAAWKGFDLSAFFQGVGEQDWYPNTDSRIFWAMYNRPYDTFIRKDLANNIWSPDNRDAYFPRLFGYIALSDNDALGAINDRYLQSVAYLRLKNLSLGYTIPKRITEKFNVSKFRIYFSGENLLTFTSLTDYIDPEAASNSVNLNQPSTSSNRGTAQTIPFNETYSIGLSLQF</sequence>
<evidence type="ECO:0000256" key="6">
    <source>
        <dbReference type="ARBA" id="ARBA00023136"/>
    </source>
</evidence>
<dbReference type="GO" id="GO:0009279">
    <property type="term" value="C:cell outer membrane"/>
    <property type="evidence" value="ECO:0007669"/>
    <property type="project" value="UniProtKB-SubCell"/>
</dbReference>
<dbReference type="AlphaFoldDB" id="A0A1I1G1J6"/>
<evidence type="ECO:0000256" key="1">
    <source>
        <dbReference type="ARBA" id="ARBA00004571"/>
    </source>
</evidence>
<gene>
    <name evidence="12" type="ORF">SAMN04487907_10292</name>
</gene>
<dbReference type="NCBIfam" id="TIGR04056">
    <property type="entry name" value="OMP_RagA_SusC"/>
    <property type="match status" value="1"/>
</dbReference>
<comment type="similarity">
    <text evidence="8 9">Belongs to the TonB-dependent receptor family.</text>
</comment>
<dbReference type="Gene3D" id="2.170.130.10">
    <property type="entry name" value="TonB-dependent receptor, plug domain"/>
    <property type="match status" value="1"/>
</dbReference>
<feature type="domain" description="TonB-dependent receptor-like beta-barrel" evidence="10">
    <location>
        <begin position="506"/>
        <end position="974"/>
    </location>
</feature>
<evidence type="ECO:0000256" key="9">
    <source>
        <dbReference type="RuleBase" id="RU003357"/>
    </source>
</evidence>
<protein>
    <submittedName>
        <fullName evidence="12">TonB-linked outer membrane protein, SusC/RagA family</fullName>
    </submittedName>
</protein>
<dbReference type="InterPro" id="IPR000531">
    <property type="entry name" value="Beta-barrel_TonB"/>
</dbReference>
<dbReference type="InterPro" id="IPR012910">
    <property type="entry name" value="Plug_dom"/>
</dbReference>
<accession>A0A1I1G1J6</accession>
<evidence type="ECO:0000256" key="7">
    <source>
        <dbReference type="ARBA" id="ARBA00023237"/>
    </source>
</evidence>
<dbReference type="STRING" id="1334022.SAMN04487907_10292"/>
<evidence type="ECO:0000256" key="3">
    <source>
        <dbReference type="ARBA" id="ARBA00022452"/>
    </source>
</evidence>
<dbReference type="InterPro" id="IPR023997">
    <property type="entry name" value="TonB-dep_OMP_SusC/RagA_CS"/>
</dbReference>
<dbReference type="EMBL" id="FOKV01000002">
    <property type="protein sequence ID" value="SFC05709.1"/>
    <property type="molecule type" value="Genomic_DNA"/>
</dbReference>
<keyword evidence="6 8" id="KW-0472">Membrane</keyword>
<proteinExistence type="inferred from homology"/>
<dbReference type="Pfam" id="PF13715">
    <property type="entry name" value="CarbopepD_reg_2"/>
    <property type="match status" value="1"/>
</dbReference>
<name>A0A1I1G1J6_9FLAO</name>
<evidence type="ECO:0000259" key="11">
    <source>
        <dbReference type="Pfam" id="PF07715"/>
    </source>
</evidence>